<keyword evidence="4" id="KW-0808">Transferase</keyword>
<keyword evidence="5" id="KW-1185">Reference proteome</keyword>
<feature type="transmembrane region" description="Helical" evidence="1">
    <location>
        <begin position="190"/>
        <end position="214"/>
    </location>
</feature>
<feature type="domain" description="Acyltransferase 3" evidence="2">
    <location>
        <begin position="5"/>
        <end position="334"/>
    </location>
</feature>
<feature type="transmembrane region" description="Helical" evidence="1">
    <location>
        <begin position="72"/>
        <end position="91"/>
    </location>
</feature>
<dbReference type="EMBL" id="FWFN01000012">
    <property type="protein sequence ID" value="SLN74425.1"/>
    <property type="molecule type" value="Genomic_DNA"/>
</dbReference>
<feature type="transmembrane region" description="Helical" evidence="1">
    <location>
        <begin position="350"/>
        <end position="373"/>
    </location>
</feature>
<dbReference type="GO" id="GO:0016747">
    <property type="term" value="F:acyltransferase activity, transferring groups other than amino-acyl groups"/>
    <property type="evidence" value="ECO:0007669"/>
    <property type="project" value="InterPro"/>
</dbReference>
<dbReference type="RefSeq" id="WP_085890160.1">
    <property type="nucleotide sequence ID" value="NZ_FWFN01000012.1"/>
</dbReference>
<dbReference type="PANTHER" id="PTHR23028">
    <property type="entry name" value="ACETYLTRANSFERASE"/>
    <property type="match status" value="1"/>
</dbReference>
<dbReference type="AlphaFoldDB" id="A0A1X7AAX1"/>
<evidence type="ECO:0000259" key="3">
    <source>
        <dbReference type="Pfam" id="PF19040"/>
    </source>
</evidence>
<keyword evidence="1" id="KW-0472">Membrane</keyword>
<feature type="transmembrane region" description="Helical" evidence="1">
    <location>
        <begin position="35"/>
        <end position="52"/>
    </location>
</feature>
<dbReference type="Proteomes" id="UP000193963">
    <property type="component" value="Unassembled WGS sequence"/>
</dbReference>
<protein>
    <submittedName>
        <fullName evidence="4">O-acetyltransferase OatA</fullName>
        <ecNumber evidence="4">2.3.1.-</ecNumber>
    </submittedName>
</protein>
<keyword evidence="1" id="KW-0812">Transmembrane</keyword>
<feature type="transmembrane region" description="Helical" evidence="1">
    <location>
        <begin position="283"/>
        <end position="300"/>
    </location>
</feature>
<evidence type="ECO:0000256" key="1">
    <source>
        <dbReference type="SAM" id="Phobius"/>
    </source>
</evidence>
<dbReference type="PANTHER" id="PTHR23028:SF53">
    <property type="entry name" value="ACYL_TRANSF_3 DOMAIN-CONTAINING PROTEIN"/>
    <property type="match status" value="1"/>
</dbReference>
<feature type="transmembrane region" description="Helical" evidence="1">
    <location>
        <begin position="12"/>
        <end position="29"/>
    </location>
</feature>
<dbReference type="InterPro" id="IPR050879">
    <property type="entry name" value="Acyltransferase_3"/>
</dbReference>
<reference evidence="4 5" key="1">
    <citation type="submission" date="2017-03" db="EMBL/GenBank/DDBJ databases">
        <authorList>
            <person name="Afonso C.L."/>
            <person name="Miller P.J."/>
            <person name="Scott M.A."/>
            <person name="Spackman E."/>
            <person name="Goraichik I."/>
            <person name="Dimitrov K.M."/>
            <person name="Suarez D.L."/>
            <person name="Swayne D.E."/>
        </authorList>
    </citation>
    <scope>NUCLEOTIDE SEQUENCE [LARGE SCALE GENOMIC DNA]</scope>
    <source>
        <strain evidence="4 5">CECT 7751</strain>
    </source>
</reference>
<evidence type="ECO:0000313" key="4">
    <source>
        <dbReference type="EMBL" id="SLN74425.1"/>
    </source>
</evidence>
<dbReference type="GO" id="GO:0016020">
    <property type="term" value="C:membrane"/>
    <property type="evidence" value="ECO:0007669"/>
    <property type="project" value="TreeGrafter"/>
</dbReference>
<dbReference type="GO" id="GO:0009103">
    <property type="term" value="P:lipopolysaccharide biosynthetic process"/>
    <property type="evidence" value="ECO:0007669"/>
    <property type="project" value="TreeGrafter"/>
</dbReference>
<proteinExistence type="predicted"/>
<evidence type="ECO:0000313" key="5">
    <source>
        <dbReference type="Proteomes" id="UP000193963"/>
    </source>
</evidence>
<name>A0A1X7AAX1_9RHOB</name>
<feature type="transmembrane region" description="Helical" evidence="1">
    <location>
        <begin position="255"/>
        <end position="271"/>
    </location>
</feature>
<keyword evidence="4" id="KW-0012">Acyltransferase</keyword>
<feature type="domain" description="SGNH" evidence="3">
    <location>
        <begin position="424"/>
        <end position="644"/>
    </location>
</feature>
<dbReference type="InterPro" id="IPR043968">
    <property type="entry name" value="SGNH"/>
</dbReference>
<keyword evidence="1" id="KW-1133">Transmembrane helix</keyword>
<dbReference type="OrthoDB" id="9796461at2"/>
<organism evidence="4 5">
    <name type="scientific">Pseudooceanicola marinus</name>
    <dbReference type="NCBI Taxonomy" id="396013"/>
    <lineage>
        <taxon>Bacteria</taxon>
        <taxon>Pseudomonadati</taxon>
        <taxon>Pseudomonadota</taxon>
        <taxon>Alphaproteobacteria</taxon>
        <taxon>Rhodobacterales</taxon>
        <taxon>Paracoccaceae</taxon>
        <taxon>Pseudooceanicola</taxon>
    </lineage>
</organism>
<evidence type="ECO:0000259" key="2">
    <source>
        <dbReference type="Pfam" id="PF01757"/>
    </source>
</evidence>
<sequence>MKYRPEIDGLRTIAVGSVILYHAGLAGFAGGFSGVDVFFVISGYLITTIIVGELDEGRFSILRFYERRARRILPALFFVLSVTALAAWYVLLPSDFEDFARAVLSTTLFYSNILFWMQSGYFEAASELNPLVHTWSLAVEEQYYIFFPLIAILVWRWRRRYFPHVLLALLALSFLICILAPMVYPHPKVQSAAFFMLPTRAWELLIGAGAALAFRYRRPRLEAVPMAAAQALSLLGLALILGTIAWLPAEGYPNGWGFLPTGGTALIILFARPGTWVNRLLSLKLLVGIGLISYSLYLWHQPVFALYRYAHVDHLSWIEICALIAVSIALAWVSWAWVERPFRHRNVVANPLLWSFSGAGAVVMLVIGGTILAGQGFPNRGWIGDYTYAGYTPDNRALRVDSWQPLEERAGYAGYRSAPERGNQAAWFDPEDPRVPLLLVGNSHSKDVYNTLAASETARARFQLARFGAEIVDLGRDPEPLLSAPAFRRAEVVMIVARYGTEDLPALTPLVERLETAGKQVVLVRNIFEFDIFGYYTLADRIIMQGLEAVETPEDMAALRARVNQAYYEEYATRGRRLQPALADDEIDRLAATYPDLIVLDRMDYICDREAARCLAAGPELEKTFYDYGHNTLQGARLFGAEVDRRAWLAPLLDRLEIRDEARN</sequence>
<feature type="transmembrane region" description="Helical" evidence="1">
    <location>
        <begin position="226"/>
        <end position="249"/>
    </location>
</feature>
<accession>A0A1X7AAX1</accession>
<feature type="transmembrane region" description="Helical" evidence="1">
    <location>
        <begin position="142"/>
        <end position="158"/>
    </location>
</feature>
<feature type="transmembrane region" description="Helical" evidence="1">
    <location>
        <begin position="165"/>
        <end position="184"/>
    </location>
</feature>
<gene>
    <name evidence="4" type="primary">oatA_2</name>
    <name evidence="4" type="ORF">PSM7751_04149</name>
</gene>
<dbReference type="EC" id="2.3.1.-" evidence="4"/>
<feature type="transmembrane region" description="Helical" evidence="1">
    <location>
        <begin position="315"/>
        <end position="338"/>
    </location>
</feature>
<dbReference type="Pfam" id="PF19040">
    <property type="entry name" value="SGNH"/>
    <property type="match status" value="1"/>
</dbReference>
<dbReference type="InterPro" id="IPR002656">
    <property type="entry name" value="Acyl_transf_3_dom"/>
</dbReference>
<dbReference type="Pfam" id="PF01757">
    <property type="entry name" value="Acyl_transf_3"/>
    <property type="match status" value="1"/>
</dbReference>